<dbReference type="AlphaFoldDB" id="A0A0K2AUH5"/>
<name>A0A0K2AUH5_STRA7</name>
<dbReference type="KEGG" id="samb:SAM23877_3745"/>
<proteinExistence type="predicted"/>
<accession>A0A0K2AUH5</accession>
<sequence length="145" mass="16471">MAPARTTDHRRPTHRCPGRARAVRRGCVLRHRDGGKRADDRWDRCRPTGRPRARKCSPSHLLPSAERTSPCSHFYGTALTNKTPHFASGASVLGWFERRRTEGAPDHRRPAGTVSQSGYPQAMWTTGQMLWRTRPNLCTTRWTAL</sequence>
<organism evidence="1 2">
    <name type="scientific">Streptomyces ambofaciens (strain ATCC 23877 / 3486 / DSM 40053 / JCM 4204 / NBRC 12836 / NRRL B-2516)</name>
    <dbReference type="NCBI Taxonomy" id="278992"/>
    <lineage>
        <taxon>Bacteria</taxon>
        <taxon>Bacillati</taxon>
        <taxon>Actinomycetota</taxon>
        <taxon>Actinomycetes</taxon>
        <taxon>Kitasatosporales</taxon>
        <taxon>Streptomycetaceae</taxon>
        <taxon>Streptomyces</taxon>
    </lineage>
</organism>
<evidence type="ECO:0000313" key="2">
    <source>
        <dbReference type="Proteomes" id="UP000061018"/>
    </source>
</evidence>
<protein>
    <submittedName>
        <fullName evidence="1">Uncharacterized protein</fullName>
    </submittedName>
</protein>
<dbReference type="Proteomes" id="UP000061018">
    <property type="component" value="Chromosome"/>
</dbReference>
<dbReference type="EMBL" id="CP012382">
    <property type="protein sequence ID" value="AKZ56790.1"/>
    <property type="molecule type" value="Genomic_DNA"/>
</dbReference>
<evidence type="ECO:0000313" key="1">
    <source>
        <dbReference type="EMBL" id="AKZ56790.1"/>
    </source>
</evidence>
<reference evidence="2" key="1">
    <citation type="journal article" date="2015" name="J. Biotechnol.">
        <title>Complete genome sequence of Streptomyces ambofaciens ATCC 23877, the spiramycin producer.</title>
        <authorList>
            <person name="Thibessard A."/>
            <person name="Haas D."/>
            <person name="Gerbaud C."/>
            <person name="Aigle B."/>
            <person name="Lautru S."/>
            <person name="Pernodet J.L."/>
            <person name="Leblond P."/>
        </authorList>
    </citation>
    <scope>NUCLEOTIDE SEQUENCE [LARGE SCALE GENOMIC DNA]</scope>
    <source>
        <strain evidence="2">ATCC 23877 / 3486 / DSM 40053 / JCM 4204 / NBRC 12836 / NRRL B-2516</strain>
    </source>
</reference>
<gene>
    <name evidence="1" type="ORF">SAM23877_3745</name>
</gene>